<organism evidence="2 3">
    <name type="scientific">Ectocarpus siliculosus</name>
    <name type="common">Brown alga</name>
    <name type="synonym">Conferva siliculosa</name>
    <dbReference type="NCBI Taxonomy" id="2880"/>
    <lineage>
        <taxon>Eukaryota</taxon>
        <taxon>Sar</taxon>
        <taxon>Stramenopiles</taxon>
        <taxon>Ochrophyta</taxon>
        <taxon>PX clade</taxon>
        <taxon>Phaeophyceae</taxon>
        <taxon>Ectocarpales</taxon>
        <taxon>Ectocarpaceae</taxon>
        <taxon>Ectocarpus</taxon>
    </lineage>
</organism>
<gene>
    <name evidence="2" type="ORF">Esi_0049_0139</name>
</gene>
<evidence type="ECO:0000256" key="1">
    <source>
        <dbReference type="SAM" id="MobiDB-lite"/>
    </source>
</evidence>
<dbReference type="AlphaFoldDB" id="D7G314"/>
<evidence type="ECO:0000313" key="2">
    <source>
        <dbReference type="EMBL" id="CBJ48871.1"/>
    </source>
</evidence>
<dbReference type="EMBL" id="FN649739">
    <property type="protein sequence ID" value="CBJ48871.1"/>
    <property type="molecule type" value="Genomic_DNA"/>
</dbReference>
<keyword evidence="3" id="KW-1185">Reference proteome</keyword>
<feature type="compositionally biased region" description="Basic and acidic residues" evidence="1">
    <location>
        <begin position="93"/>
        <end position="102"/>
    </location>
</feature>
<sequence>MLARNGAAATAGGGRFEERLGVAARRRWRDRKAAMFAARKLERQDCTFVPQLTKRARNARSRSARELSIGDSVLREAKLRMARAREDIRLLDNNNDNDRFEDGDQGCHSFEPTLETAGDDGLAPSTTSRLRLADELDTYLDRVQA</sequence>
<dbReference type="InParanoid" id="D7G314"/>
<proteinExistence type="predicted"/>
<evidence type="ECO:0000313" key="3">
    <source>
        <dbReference type="Proteomes" id="UP000002630"/>
    </source>
</evidence>
<feature type="region of interest" description="Disordered" evidence="1">
    <location>
        <begin position="93"/>
        <end position="128"/>
    </location>
</feature>
<name>D7G314_ECTSI</name>
<dbReference type="EMBL" id="FN648696">
    <property type="protein sequence ID" value="CBJ48871.1"/>
    <property type="molecule type" value="Genomic_DNA"/>
</dbReference>
<accession>D7G314</accession>
<reference evidence="2 3" key="1">
    <citation type="journal article" date="2010" name="Nature">
        <title>The Ectocarpus genome and the independent evolution of multicellularity in brown algae.</title>
        <authorList>
            <person name="Cock J.M."/>
            <person name="Sterck L."/>
            <person name="Rouze P."/>
            <person name="Scornet D."/>
            <person name="Allen A.E."/>
            <person name="Amoutzias G."/>
            <person name="Anthouard V."/>
            <person name="Artiguenave F."/>
            <person name="Aury J.M."/>
            <person name="Badger J.H."/>
            <person name="Beszteri B."/>
            <person name="Billiau K."/>
            <person name="Bonnet E."/>
            <person name="Bothwell J.H."/>
            <person name="Bowler C."/>
            <person name="Boyen C."/>
            <person name="Brownlee C."/>
            <person name="Carrano C.J."/>
            <person name="Charrier B."/>
            <person name="Cho G.Y."/>
            <person name="Coelho S.M."/>
            <person name="Collen J."/>
            <person name="Corre E."/>
            <person name="Da Silva C."/>
            <person name="Delage L."/>
            <person name="Delaroque N."/>
            <person name="Dittami S.M."/>
            <person name="Doulbeau S."/>
            <person name="Elias M."/>
            <person name="Farnham G."/>
            <person name="Gachon C.M."/>
            <person name="Gschloessl B."/>
            <person name="Heesch S."/>
            <person name="Jabbari K."/>
            <person name="Jubin C."/>
            <person name="Kawai H."/>
            <person name="Kimura K."/>
            <person name="Kloareg B."/>
            <person name="Kupper F.C."/>
            <person name="Lang D."/>
            <person name="Le Bail A."/>
            <person name="Leblanc C."/>
            <person name="Lerouge P."/>
            <person name="Lohr M."/>
            <person name="Lopez P.J."/>
            <person name="Martens C."/>
            <person name="Maumus F."/>
            <person name="Michel G."/>
            <person name="Miranda-Saavedra D."/>
            <person name="Morales J."/>
            <person name="Moreau H."/>
            <person name="Motomura T."/>
            <person name="Nagasato C."/>
            <person name="Napoli C.A."/>
            <person name="Nelson D.R."/>
            <person name="Nyvall-Collen P."/>
            <person name="Peters A.F."/>
            <person name="Pommier C."/>
            <person name="Potin P."/>
            <person name="Poulain J."/>
            <person name="Quesneville H."/>
            <person name="Read B."/>
            <person name="Rensing S.A."/>
            <person name="Ritter A."/>
            <person name="Rousvoal S."/>
            <person name="Samanta M."/>
            <person name="Samson G."/>
            <person name="Schroeder D.C."/>
            <person name="Segurens B."/>
            <person name="Strittmatter M."/>
            <person name="Tonon T."/>
            <person name="Tregear J.W."/>
            <person name="Valentin K."/>
            <person name="von Dassow P."/>
            <person name="Yamagishi T."/>
            <person name="Van de Peer Y."/>
            <person name="Wincker P."/>
        </authorList>
    </citation>
    <scope>NUCLEOTIDE SEQUENCE [LARGE SCALE GENOMIC DNA]</scope>
    <source>
        <strain evidence="3">Ec32 / CCAP1310/4</strain>
    </source>
</reference>
<protein>
    <submittedName>
        <fullName evidence="2">Uncharacterized protein</fullName>
    </submittedName>
</protein>
<dbReference type="Proteomes" id="UP000002630">
    <property type="component" value="Linkage Group LG14"/>
</dbReference>